<dbReference type="PANTHER" id="PTHR30055">
    <property type="entry name" value="HTH-TYPE TRANSCRIPTIONAL REGULATOR RUTR"/>
    <property type="match status" value="1"/>
</dbReference>
<dbReference type="InterPro" id="IPR050109">
    <property type="entry name" value="HTH-type_TetR-like_transc_reg"/>
</dbReference>
<dbReference type="EMBL" id="QQXL01000006">
    <property type="protein sequence ID" value="RKW69990.1"/>
    <property type="molecule type" value="Genomic_DNA"/>
</dbReference>
<dbReference type="Proteomes" id="UP000273119">
    <property type="component" value="Unassembled WGS sequence"/>
</dbReference>
<dbReference type="InterPro" id="IPR039536">
    <property type="entry name" value="TetR_C_Proteobacteria"/>
</dbReference>
<feature type="DNA-binding region" description="H-T-H motif" evidence="2">
    <location>
        <begin position="45"/>
        <end position="64"/>
    </location>
</feature>
<accession>A0A496PHR0</accession>
<dbReference type="PRINTS" id="PR00455">
    <property type="entry name" value="HTHTETR"/>
</dbReference>
<reference evidence="5 6" key="1">
    <citation type="submission" date="2018-07" db="EMBL/GenBank/DDBJ databases">
        <title>Arthrobacter sp. nov., isolated from raw cow's milk with high bacterial count.</title>
        <authorList>
            <person name="Hahne J."/>
            <person name="Isele D."/>
            <person name="Lipski A."/>
        </authorList>
    </citation>
    <scope>NUCLEOTIDE SEQUENCE [LARGE SCALE GENOMIC DNA]</scope>
    <source>
        <strain evidence="5 6">JZ R-183</strain>
    </source>
</reference>
<sequence length="230" mass="25368">MAMESRPEAQRPSPSPEGGDRSEATRARILTMATEVFLEHGGSVSMDRMAAEIDVSKVTIYKHFGSKLALLFACIEHRLDISVEFFNSLGGSGLAAYPTLRVAFESMTYQWIEALAQPGYLSLRTMVYSEALRSPEIAQLWAERGPSTANRLAERLLKGLVKAGLLKIDDMELAVIEISTVMLGPDLLRAQLGRPPTPELTQRLVKHAVEMYLTAYATVPMDAPLHTPHD</sequence>
<name>A0A496PHR0_9MICC</name>
<protein>
    <submittedName>
        <fullName evidence="5">TetR/AcrR family transcriptional regulator</fullName>
    </submittedName>
</protein>
<evidence type="ECO:0000313" key="6">
    <source>
        <dbReference type="Proteomes" id="UP000273119"/>
    </source>
</evidence>
<organism evidence="5 6">
    <name type="scientific">Galactobacter caseinivorans</name>
    <dbReference type="NCBI Taxonomy" id="2676123"/>
    <lineage>
        <taxon>Bacteria</taxon>
        <taxon>Bacillati</taxon>
        <taxon>Actinomycetota</taxon>
        <taxon>Actinomycetes</taxon>
        <taxon>Micrococcales</taxon>
        <taxon>Micrococcaceae</taxon>
        <taxon>Galactobacter</taxon>
    </lineage>
</organism>
<dbReference type="SUPFAM" id="SSF48498">
    <property type="entry name" value="Tetracyclin repressor-like, C-terminal domain"/>
    <property type="match status" value="1"/>
</dbReference>
<evidence type="ECO:0000256" key="3">
    <source>
        <dbReference type="SAM" id="MobiDB-lite"/>
    </source>
</evidence>
<keyword evidence="6" id="KW-1185">Reference proteome</keyword>
<evidence type="ECO:0000256" key="1">
    <source>
        <dbReference type="ARBA" id="ARBA00023125"/>
    </source>
</evidence>
<dbReference type="GO" id="GO:0003700">
    <property type="term" value="F:DNA-binding transcription factor activity"/>
    <property type="evidence" value="ECO:0007669"/>
    <property type="project" value="TreeGrafter"/>
</dbReference>
<dbReference type="InterPro" id="IPR036271">
    <property type="entry name" value="Tet_transcr_reg_TetR-rel_C_sf"/>
</dbReference>
<feature type="region of interest" description="Disordered" evidence="3">
    <location>
        <begin position="1"/>
        <end position="23"/>
    </location>
</feature>
<gene>
    <name evidence="5" type="ORF">DWQ67_11065</name>
</gene>
<evidence type="ECO:0000256" key="2">
    <source>
        <dbReference type="PROSITE-ProRule" id="PRU00335"/>
    </source>
</evidence>
<evidence type="ECO:0000313" key="5">
    <source>
        <dbReference type="EMBL" id="RKW69990.1"/>
    </source>
</evidence>
<dbReference type="AlphaFoldDB" id="A0A496PHR0"/>
<evidence type="ECO:0000259" key="4">
    <source>
        <dbReference type="PROSITE" id="PS50977"/>
    </source>
</evidence>
<dbReference type="PROSITE" id="PS50977">
    <property type="entry name" value="HTH_TETR_2"/>
    <property type="match status" value="1"/>
</dbReference>
<dbReference type="Pfam" id="PF00440">
    <property type="entry name" value="TetR_N"/>
    <property type="match status" value="1"/>
</dbReference>
<dbReference type="Pfam" id="PF14246">
    <property type="entry name" value="TetR_C_7"/>
    <property type="match status" value="1"/>
</dbReference>
<dbReference type="SUPFAM" id="SSF46689">
    <property type="entry name" value="Homeodomain-like"/>
    <property type="match status" value="1"/>
</dbReference>
<keyword evidence="1 2" id="KW-0238">DNA-binding</keyword>
<dbReference type="PANTHER" id="PTHR30055:SF146">
    <property type="entry name" value="HTH-TYPE TRANSCRIPTIONAL DUAL REGULATOR CECR"/>
    <property type="match status" value="1"/>
</dbReference>
<comment type="caution">
    <text evidence="5">The sequence shown here is derived from an EMBL/GenBank/DDBJ whole genome shotgun (WGS) entry which is preliminary data.</text>
</comment>
<feature type="domain" description="HTH tetR-type" evidence="4">
    <location>
        <begin position="23"/>
        <end position="82"/>
    </location>
</feature>
<dbReference type="GO" id="GO:0000976">
    <property type="term" value="F:transcription cis-regulatory region binding"/>
    <property type="evidence" value="ECO:0007669"/>
    <property type="project" value="TreeGrafter"/>
</dbReference>
<dbReference type="Gene3D" id="1.10.357.10">
    <property type="entry name" value="Tetracycline Repressor, domain 2"/>
    <property type="match status" value="1"/>
</dbReference>
<dbReference type="InterPro" id="IPR001647">
    <property type="entry name" value="HTH_TetR"/>
</dbReference>
<dbReference type="InterPro" id="IPR009057">
    <property type="entry name" value="Homeodomain-like_sf"/>
</dbReference>
<proteinExistence type="predicted"/>